<evidence type="ECO:0000313" key="6">
    <source>
        <dbReference type="EMBL" id="QKS72255.1"/>
    </source>
</evidence>
<evidence type="ECO:0000256" key="2">
    <source>
        <dbReference type="ARBA" id="ARBA00022692"/>
    </source>
</evidence>
<keyword evidence="3 5" id="KW-1133">Transmembrane helix</keyword>
<keyword evidence="6" id="KW-0489">Methyltransferase</keyword>
<name>A0A859FIX3_9BACI</name>
<organism evidence="6 7">
    <name type="scientific">Paenalkalicoccus suaedae</name>
    <dbReference type="NCBI Taxonomy" id="2592382"/>
    <lineage>
        <taxon>Bacteria</taxon>
        <taxon>Bacillati</taxon>
        <taxon>Bacillota</taxon>
        <taxon>Bacilli</taxon>
        <taxon>Bacillales</taxon>
        <taxon>Bacillaceae</taxon>
        <taxon>Paenalkalicoccus</taxon>
    </lineage>
</organism>
<reference evidence="7" key="1">
    <citation type="submission" date="2019-07" db="EMBL/GenBank/DDBJ databases">
        <title>Bacillus alkalisoli sp. nov. isolated from saline soil.</title>
        <authorList>
            <person name="Sun J.-Q."/>
            <person name="Xu L."/>
        </authorList>
    </citation>
    <scope>NUCLEOTIDE SEQUENCE [LARGE SCALE GENOMIC DNA]</scope>
    <source>
        <strain evidence="7">M4U3P1</strain>
    </source>
</reference>
<evidence type="ECO:0000313" key="7">
    <source>
        <dbReference type="Proteomes" id="UP000318138"/>
    </source>
</evidence>
<feature type="transmembrane region" description="Helical" evidence="5">
    <location>
        <begin position="6"/>
        <end position="23"/>
    </location>
</feature>
<dbReference type="GO" id="GO:0012505">
    <property type="term" value="C:endomembrane system"/>
    <property type="evidence" value="ECO:0007669"/>
    <property type="project" value="UniProtKB-SubCell"/>
</dbReference>
<keyword evidence="2 5" id="KW-0812">Transmembrane</keyword>
<dbReference type="RefSeq" id="WP_176010239.1">
    <property type="nucleotide sequence ID" value="NZ_CP041372.2"/>
</dbReference>
<dbReference type="Proteomes" id="UP000318138">
    <property type="component" value="Chromosome"/>
</dbReference>
<feature type="transmembrane region" description="Helical" evidence="5">
    <location>
        <begin position="119"/>
        <end position="152"/>
    </location>
</feature>
<dbReference type="GO" id="GO:0032259">
    <property type="term" value="P:methylation"/>
    <property type="evidence" value="ECO:0007669"/>
    <property type="project" value="UniProtKB-KW"/>
</dbReference>
<protein>
    <submittedName>
        <fullName evidence="6">Isoprenylcysteine carboxylmethyltransferase family protein</fullName>
    </submittedName>
</protein>
<gene>
    <name evidence="6" type="ORF">FLK61_37090</name>
</gene>
<feature type="transmembrane region" description="Helical" evidence="5">
    <location>
        <begin position="35"/>
        <end position="54"/>
    </location>
</feature>
<dbReference type="PANTHER" id="PTHR43847">
    <property type="entry name" value="BLL3993 PROTEIN"/>
    <property type="match status" value="1"/>
</dbReference>
<dbReference type="Pfam" id="PF04191">
    <property type="entry name" value="PEMT"/>
    <property type="match status" value="1"/>
</dbReference>
<evidence type="ECO:0000256" key="5">
    <source>
        <dbReference type="SAM" id="Phobius"/>
    </source>
</evidence>
<dbReference type="InterPro" id="IPR007318">
    <property type="entry name" value="Phopholipid_MeTrfase"/>
</dbReference>
<dbReference type="AlphaFoldDB" id="A0A859FIX3"/>
<proteinExistence type="predicted"/>
<sequence>MTVLDYIFIGLSIIWVGEFLLFKSRKTEATDEADGSSFPWILISVIAVVAISLVSREFGILATEQAGIQTIGVVLVGLGIFLRYWGIMELGKQFTRDVQVRDGDKLVSKGPYRILRHPLYTGLFSIVLGFSVYTGSILGVVTALLFFTPLLLRRMQLEENMLIGAFGPEYKTWRESRYRLFPFIY</sequence>
<feature type="transmembrane region" description="Helical" evidence="5">
    <location>
        <begin position="66"/>
        <end position="86"/>
    </location>
</feature>
<comment type="subcellular location">
    <subcellularLocation>
        <location evidence="1">Endomembrane system</location>
        <topology evidence="1">Multi-pass membrane protein</topology>
    </subcellularLocation>
</comment>
<keyword evidence="6" id="KW-0808">Transferase</keyword>
<dbReference type="InterPro" id="IPR052527">
    <property type="entry name" value="Metal_cation-efflux_comp"/>
</dbReference>
<dbReference type="Gene3D" id="1.20.120.1630">
    <property type="match status" value="1"/>
</dbReference>
<accession>A0A859FIX3</accession>
<dbReference type="PANTHER" id="PTHR43847:SF1">
    <property type="entry name" value="BLL3993 PROTEIN"/>
    <property type="match status" value="1"/>
</dbReference>
<evidence type="ECO:0000256" key="3">
    <source>
        <dbReference type="ARBA" id="ARBA00022989"/>
    </source>
</evidence>
<keyword evidence="7" id="KW-1185">Reference proteome</keyword>
<keyword evidence="4 5" id="KW-0472">Membrane</keyword>
<dbReference type="EMBL" id="CP041372">
    <property type="protein sequence ID" value="QKS72255.1"/>
    <property type="molecule type" value="Genomic_DNA"/>
</dbReference>
<evidence type="ECO:0000256" key="4">
    <source>
        <dbReference type="ARBA" id="ARBA00023136"/>
    </source>
</evidence>
<dbReference type="GO" id="GO:0008168">
    <property type="term" value="F:methyltransferase activity"/>
    <property type="evidence" value="ECO:0007669"/>
    <property type="project" value="UniProtKB-KW"/>
</dbReference>
<evidence type="ECO:0000256" key="1">
    <source>
        <dbReference type="ARBA" id="ARBA00004127"/>
    </source>
</evidence>
<dbReference type="KEGG" id="psua:FLK61_37090"/>